<dbReference type="HOGENOM" id="CLU_1563488_0_0_1"/>
<gene>
    <name evidence="1" type="ORF">PISMIDRAFT_623483</name>
</gene>
<reference evidence="2" key="2">
    <citation type="submission" date="2015-01" db="EMBL/GenBank/DDBJ databases">
        <title>Evolutionary Origins and Diversification of the Mycorrhizal Mutualists.</title>
        <authorList>
            <consortium name="DOE Joint Genome Institute"/>
            <consortium name="Mycorrhizal Genomics Consortium"/>
            <person name="Kohler A."/>
            <person name="Kuo A."/>
            <person name="Nagy L.G."/>
            <person name="Floudas D."/>
            <person name="Copeland A."/>
            <person name="Barry K.W."/>
            <person name="Cichocki N."/>
            <person name="Veneault-Fourrey C."/>
            <person name="LaButti K."/>
            <person name="Lindquist E.A."/>
            <person name="Lipzen A."/>
            <person name="Lundell T."/>
            <person name="Morin E."/>
            <person name="Murat C."/>
            <person name="Riley R."/>
            <person name="Ohm R."/>
            <person name="Sun H."/>
            <person name="Tunlid A."/>
            <person name="Henrissat B."/>
            <person name="Grigoriev I.V."/>
            <person name="Hibbett D.S."/>
            <person name="Martin F."/>
        </authorList>
    </citation>
    <scope>NUCLEOTIDE SEQUENCE [LARGE SCALE GENOMIC DNA]</scope>
    <source>
        <strain evidence="2">441</strain>
    </source>
</reference>
<evidence type="ECO:0000313" key="2">
    <source>
        <dbReference type="Proteomes" id="UP000054018"/>
    </source>
</evidence>
<sequence>MGPVVGDCSAIRKSCIPLRLMFTTNLADGPLLFPETNVEHHRPDWLRVVWSWPYDNRLHTYILECDNTNLWLPRYHYSRLPHGVVIICDGTLATDSHLGALPSISGVKTPEAEGLSPPPYLYYGQSKLFMLIDAPPTCAESADCNELQVRSYPIFDFYRHSYVLGMVKQGR</sequence>
<proteinExistence type="predicted"/>
<reference evidence="1 2" key="1">
    <citation type="submission" date="2014-04" db="EMBL/GenBank/DDBJ databases">
        <authorList>
            <consortium name="DOE Joint Genome Institute"/>
            <person name="Kuo A."/>
            <person name="Kohler A."/>
            <person name="Costa M.D."/>
            <person name="Nagy L.G."/>
            <person name="Floudas D."/>
            <person name="Copeland A."/>
            <person name="Barry K.W."/>
            <person name="Cichocki N."/>
            <person name="Veneault-Fourrey C."/>
            <person name="LaButti K."/>
            <person name="Lindquist E.A."/>
            <person name="Lipzen A."/>
            <person name="Lundell T."/>
            <person name="Morin E."/>
            <person name="Murat C."/>
            <person name="Sun H."/>
            <person name="Tunlid A."/>
            <person name="Henrissat B."/>
            <person name="Grigoriev I.V."/>
            <person name="Hibbett D.S."/>
            <person name="Martin F."/>
            <person name="Nordberg H.P."/>
            <person name="Cantor M.N."/>
            <person name="Hua S.X."/>
        </authorList>
    </citation>
    <scope>NUCLEOTIDE SEQUENCE [LARGE SCALE GENOMIC DNA]</scope>
    <source>
        <strain evidence="1 2">441</strain>
    </source>
</reference>
<accession>A0A0C9Z007</accession>
<dbReference type="Proteomes" id="UP000054018">
    <property type="component" value="Unassembled WGS sequence"/>
</dbReference>
<protein>
    <submittedName>
        <fullName evidence="1">Uncharacterized protein</fullName>
    </submittedName>
</protein>
<name>A0A0C9Z007_9AGAM</name>
<keyword evidence="2" id="KW-1185">Reference proteome</keyword>
<organism evidence="1 2">
    <name type="scientific">Pisolithus microcarpus 441</name>
    <dbReference type="NCBI Taxonomy" id="765257"/>
    <lineage>
        <taxon>Eukaryota</taxon>
        <taxon>Fungi</taxon>
        <taxon>Dikarya</taxon>
        <taxon>Basidiomycota</taxon>
        <taxon>Agaricomycotina</taxon>
        <taxon>Agaricomycetes</taxon>
        <taxon>Agaricomycetidae</taxon>
        <taxon>Boletales</taxon>
        <taxon>Sclerodermatineae</taxon>
        <taxon>Pisolithaceae</taxon>
        <taxon>Pisolithus</taxon>
    </lineage>
</organism>
<evidence type="ECO:0000313" key="1">
    <source>
        <dbReference type="EMBL" id="KIK19559.1"/>
    </source>
</evidence>
<dbReference type="EMBL" id="KN833782">
    <property type="protein sequence ID" value="KIK19559.1"/>
    <property type="molecule type" value="Genomic_DNA"/>
</dbReference>
<dbReference type="AlphaFoldDB" id="A0A0C9Z007"/>